<dbReference type="RefSeq" id="WP_210970402.1">
    <property type="nucleotide sequence ID" value="NZ_JAGPXE010000005.1"/>
</dbReference>
<gene>
    <name evidence="2" type="ORF">KBO27_13730</name>
</gene>
<sequence>MSPAAAVPLALAVALFAVTATFVIARLRGRYDTIDTTWGAGFALIAAVSFATGRTGALPAAVVVVWGIRLAVHLHRRNAGLPEDPRYVEMAAGARRFPALRMFARVYLVQGVVMWFVALPVLFAGPGVGVFTAVGAAVWAVGMFFEAVGDEQLRRFRADPANAGRVLDRGLWRYTRHPNYFGDACVWWGAYLMACQHWPGPLAVLSPLLMTWLLARGTGKPVLERRLREHRPEYAAYVERTSGFLPLPPKRR</sequence>
<protein>
    <submittedName>
        <fullName evidence="2">DUF1295 domain-containing protein</fullName>
    </submittedName>
</protein>
<organism evidence="2 3">
    <name type="scientific">Saccharopolyspora endophytica</name>
    <dbReference type="NCBI Taxonomy" id="543886"/>
    <lineage>
        <taxon>Bacteria</taxon>
        <taxon>Bacillati</taxon>
        <taxon>Actinomycetota</taxon>
        <taxon>Actinomycetes</taxon>
        <taxon>Pseudonocardiales</taxon>
        <taxon>Pseudonocardiaceae</taxon>
        <taxon>Saccharopolyspora</taxon>
    </lineage>
</organism>
<reference evidence="2 3" key="1">
    <citation type="submission" date="2021-04" db="EMBL/GenBank/DDBJ databases">
        <title>Whole-genome sequencing of Saccharopolyspora endophytica KCTC 19397.</title>
        <authorList>
            <person name="Ay H."/>
            <person name="Saygin H."/>
            <person name="Sahin N."/>
        </authorList>
    </citation>
    <scope>NUCLEOTIDE SEQUENCE [LARGE SCALE GENOMIC DNA]</scope>
    <source>
        <strain evidence="2 3">KCTC 19397</strain>
    </source>
</reference>
<accession>A0ABS5DFF0</accession>
<dbReference type="InterPro" id="IPR010721">
    <property type="entry name" value="UstE-like"/>
</dbReference>
<keyword evidence="1" id="KW-0812">Transmembrane</keyword>
<dbReference type="Gene3D" id="1.20.120.1630">
    <property type="match status" value="1"/>
</dbReference>
<evidence type="ECO:0000313" key="3">
    <source>
        <dbReference type="Proteomes" id="UP000674084"/>
    </source>
</evidence>
<keyword evidence="3" id="KW-1185">Reference proteome</keyword>
<name>A0ABS5DFF0_9PSEU</name>
<feature type="transmembrane region" description="Helical" evidence="1">
    <location>
        <begin position="44"/>
        <end position="68"/>
    </location>
</feature>
<dbReference type="EMBL" id="JAGPXE010000005">
    <property type="protein sequence ID" value="MBQ0925008.1"/>
    <property type="molecule type" value="Genomic_DNA"/>
</dbReference>
<dbReference type="PROSITE" id="PS50244">
    <property type="entry name" value="S5A_REDUCTASE"/>
    <property type="match status" value="1"/>
</dbReference>
<evidence type="ECO:0000313" key="2">
    <source>
        <dbReference type="EMBL" id="MBQ0925008.1"/>
    </source>
</evidence>
<dbReference type="Pfam" id="PF06966">
    <property type="entry name" value="DUF1295"/>
    <property type="match status" value="1"/>
</dbReference>
<dbReference type="Proteomes" id="UP000674084">
    <property type="component" value="Unassembled WGS sequence"/>
</dbReference>
<evidence type="ECO:0000256" key="1">
    <source>
        <dbReference type="SAM" id="Phobius"/>
    </source>
</evidence>
<dbReference type="PANTHER" id="PTHR32251">
    <property type="entry name" value="3-OXO-5-ALPHA-STEROID 4-DEHYDROGENASE"/>
    <property type="match status" value="1"/>
</dbReference>
<feature type="transmembrane region" description="Helical" evidence="1">
    <location>
        <begin position="129"/>
        <end position="148"/>
    </location>
</feature>
<dbReference type="PANTHER" id="PTHR32251:SF17">
    <property type="entry name" value="STEROID 5-ALPHA REDUCTASE C-TERMINAL DOMAIN-CONTAINING PROTEIN"/>
    <property type="match status" value="1"/>
</dbReference>
<proteinExistence type="predicted"/>
<feature type="transmembrane region" description="Helical" evidence="1">
    <location>
        <begin position="104"/>
        <end position="123"/>
    </location>
</feature>
<keyword evidence="1" id="KW-0472">Membrane</keyword>
<comment type="caution">
    <text evidence="2">The sequence shown here is derived from an EMBL/GenBank/DDBJ whole genome shotgun (WGS) entry which is preliminary data.</text>
</comment>
<keyword evidence="1" id="KW-1133">Transmembrane helix</keyword>